<evidence type="ECO:0000256" key="1">
    <source>
        <dbReference type="ARBA" id="ARBA00009369"/>
    </source>
</evidence>
<evidence type="ECO:0000313" key="9">
    <source>
        <dbReference type="Proteomes" id="UP000280792"/>
    </source>
</evidence>
<dbReference type="InterPro" id="IPR055342">
    <property type="entry name" value="MreC_beta-barrel_core"/>
</dbReference>
<dbReference type="Gene3D" id="2.40.10.340">
    <property type="entry name" value="Rod shape-determining protein MreC, domain 1"/>
    <property type="match status" value="1"/>
</dbReference>
<sequence length="295" mass="32346">MCRELDIKPIFTKGPSVATRVVLLAILSLGLMVVDHRYSYLETTRAWLSLLVTPVQWMANVPASLWQGVSDAIKTRGDLEQENSSLRTENMVLERRLQKLAALTAENVRLRELLNSSALLDDRVLVAELIGVDPDPYRHQVVVNKGSRDGVFVGQPVLDAEGLFGQVIEVSPLMSRVLLISDNSHSLPVKVNRNGVRAIASGTGQLDELILRHVPNTAEIVEGDLLISSGLGQRFPSGYPVGTVVSVVHDPGRPFAFVKVRPSARLNRSSHLLLVFTERPHPVVSGTPPKEPVDE</sequence>
<evidence type="ECO:0000259" key="7">
    <source>
        <dbReference type="Pfam" id="PF04085"/>
    </source>
</evidence>
<dbReference type="PANTHER" id="PTHR34138">
    <property type="entry name" value="CELL SHAPE-DETERMINING PROTEIN MREC"/>
    <property type="match status" value="1"/>
</dbReference>
<gene>
    <name evidence="8" type="primary">mreC</name>
    <name evidence="8" type="ORF">D0544_00875</name>
</gene>
<dbReference type="PANTHER" id="PTHR34138:SF1">
    <property type="entry name" value="CELL SHAPE-DETERMINING PROTEIN MREC"/>
    <property type="match status" value="1"/>
</dbReference>
<comment type="similarity">
    <text evidence="1 5">Belongs to the MreC family.</text>
</comment>
<evidence type="ECO:0000256" key="5">
    <source>
        <dbReference type="PIRNR" id="PIRNR038471"/>
    </source>
</evidence>
<dbReference type="Pfam" id="PF04085">
    <property type="entry name" value="MreC"/>
    <property type="match status" value="1"/>
</dbReference>
<dbReference type="Proteomes" id="UP000280792">
    <property type="component" value="Unassembled WGS sequence"/>
</dbReference>
<dbReference type="InterPro" id="IPR007221">
    <property type="entry name" value="MreC"/>
</dbReference>
<dbReference type="FunFam" id="2.40.10.350:FF:000002">
    <property type="entry name" value="Cell shape-determining protein MreC"/>
    <property type="match status" value="1"/>
</dbReference>
<organism evidence="8 9">
    <name type="scientific">Aestuariirhabdus litorea</name>
    <dbReference type="NCBI Taxonomy" id="2528527"/>
    <lineage>
        <taxon>Bacteria</taxon>
        <taxon>Pseudomonadati</taxon>
        <taxon>Pseudomonadota</taxon>
        <taxon>Gammaproteobacteria</taxon>
        <taxon>Oceanospirillales</taxon>
        <taxon>Aestuariirhabdaceae</taxon>
        <taxon>Aestuariirhabdus</taxon>
    </lineage>
</organism>
<dbReference type="AlphaFoldDB" id="A0A3P3VMZ4"/>
<protein>
    <recommendedName>
        <fullName evidence="2 5">Cell shape-determining protein MreC</fullName>
    </recommendedName>
    <alternativeName>
        <fullName evidence="4 5">Cell shape protein MreC</fullName>
    </alternativeName>
</protein>
<evidence type="ECO:0000256" key="3">
    <source>
        <dbReference type="ARBA" id="ARBA00022960"/>
    </source>
</evidence>
<dbReference type="EMBL" id="QWEZ01000001">
    <property type="protein sequence ID" value="RRJ83707.1"/>
    <property type="molecule type" value="Genomic_DNA"/>
</dbReference>
<dbReference type="PIRSF" id="PIRSF038471">
    <property type="entry name" value="MreC"/>
    <property type="match status" value="1"/>
</dbReference>
<dbReference type="InterPro" id="IPR042175">
    <property type="entry name" value="Cell/Rod_MreC_2"/>
</dbReference>
<dbReference type="NCBIfam" id="TIGR00219">
    <property type="entry name" value="mreC"/>
    <property type="match status" value="1"/>
</dbReference>
<comment type="caution">
    <text evidence="8">The sequence shown here is derived from an EMBL/GenBank/DDBJ whole genome shotgun (WGS) entry which is preliminary data.</text>
</comment>
<dbReference type="FunFam" id="2.40.10.340:FF:000002">
    <property type="entry name" value="Rod shape-determining protein MreC"/>
    <property type="match status" value="1"/>
</dbReference>
<evidence type="ECO:0000256" key="6">
    <source>
        <dbReference type="SAM" id="Coils"/>
    </source>
</evidence>
<evidence type="ECO:0000256" key="4">
    <source>
        <dbReference type="ARBA" id="ARBA00032089"/>
    </source>
</evidence>
<dbReference type="Gene3D" id="2.40.10.350">
    <property type="entry name" value="Rod shape-determining protein MreC, domain 2"/>
    <property type="match status" value="1"/>
</dbReference>
<reference evidence="8 9" key="1">
    <citation type="submission" date="2018-08" db="EMBL/GenBank/DDBJ databases">
        <authorList>
            <person name="Khan S.A."/>
        </authorList>
    </citation>
    <scope>NUCLEOTIDE SEQUENCE [LARGE SCALE GENOMIC DNA]</scope>
    <source>
        <strain evidence="8 9">GTF-13</strain>
    </source>
</reference>
<accession>A0A3P3VMZ4</accession>
<dbReference type="InterPro" id="IPR042177">
    <property type="entry name" value="Cell/Rod_1"/>
</dbReference>
<evidence type="ECO:0000256" key="2">
    <source>
        <dbReference type="ARBA" id="ARBA00013855"/>
    </source>
</evidence>
<name>A0A3P3VMZ4_9GAMM</name>
<keyword evidence="3 5" id="KW-0133">Cell shape</keyword>
<feature type="coiled-coil region" evidence="6">
    <location>
        <begin position="76"/>
        <end position="113"/>
    </location>
</feature>
<proteinExistence type="inferred from homology"/>
<dbReference type="GO" id="GO:0005886">
    <property type="term" value="C:plasma membrane"/>
    <property type="evidence" value="ECO:0007669"/>
    <property type="project" value="TreeGrafter"/>
</dbReference>
<dbReference type="GO" id="GO:0008360">
    <property type="term" value="P:regulation of cell shape"/>
    <property type="evidence" value="ECO:0007669"/>
    <property type="project" value="UniProtKB-KW"/>
</dbReference>
<feature type="domain" description="Rod shape-determining protein MreC beta-barrel core" evidence="7">
    <location>
        <begin position="130"/>
        <end position="275"/>
    </location>
</feature>
<evidence type="ECO:0000313" key="8">
    <source>
        <dbReference type="EMBL" id="RRJ83707.1"/>
    </source>
</evidence>
<keyword evidence="6" id="KW-0175">Coiled coil</keyword>
<comment type="function">
    <text evidence="5">Involved in formation and maintenance of cell shape.</text>
</comment>
<keyword evidence="9" id="KW-1185">Reference proteome</keyword>
<reference evidence="8 9" key="2">
    <citation type="submission" date="2018-12" db="EMBL/GenBank/DDBJ databases">
        <title>Simiduia agarivorans gen. nov., sp. nov., a marine, agarolytic bacterium isolated from shallow coastal water from Keelung, Taiwan.</title>
        <authorList>
            <person name="Shieh W.Y."/>
        </authorList>
    </citation>
    <scope>NUCLEOTIDE SEQUENCE [LARGE SCALE GENOMIC DNA]</scope>
    <source>
        <strain evidence="8 9">GTF-13</strain>
    </source>
</reference>